<evidence type="ECO:0000313" key="2">
    <source>
        <dbReference type="EMBL" id="EUA65391.1"/>
    </source>
</evidence>
<comment type="caution">
    <text evidence="2">The sequence shown here is derived from an EMBL/GenBank/DDBJ whole genome shotgun (WGS) entry which is preliminary data.</text>
</comment>
<sequence>MSTYLITEDGRRWLLEQGDDVDDVVTFLIETRATTASSPIVALSRQQVVARIGRGIPTDFPDADVLIGDPDQGATRGWWEATVQRWLGKATEPAATITETAEPAADDEQASPGWPRRSRQWDDVDFSAADRRALIATSQGIVTPAGLVISRPLSQGSDLGKLAANYQWAHKPDDCAPQIWITPEALDAIGFPIDGLTEDTLADTVEKFFSATIKYHKSGFFTCQWPGADDAEIRHEADVVLMPFTHLDPSPSRPEDRGVIGIAGTPTELPDDEIEAAHLLADRIEWLHSIEGALPAPRWSRVGVQIAEAWMKRPAQAQELPHSAPLLPSPLPAEIAPNGRFPSPWWNPTAGDDATAHSAKASTLSSTSRPPTCPRPRDSTSATENQHGCGRIRAYSTSNAHRSGCLRSACPPATTSTGCTAACPSRTPECPGKSPPPSGPPLSMSSSSSHPPRTAAPASPSLSSRSRRPGYGPNSTNGSKGGQGRCGPSWPPHACRPRRLRGNDQGHLHQLPWSARRGRAGAWKYPYLHHQQPAWYAAIEGLTRWRALRYATRIAREHDLYPNECLNDAWFYRVPPTQTPASSRTRFAMTVPAPTAPIGSRPPLRQHRHEIRPHGPDRARTASRTACGGRVSGRHGRVDRTPLPRDARSVGPSARATAPRRSRTPRPQRDGRRVAQHTGRPRVSARTIARRHAMTQCHPASNACGSSAGPPSTAPAESGPWPAKSAPPSAGNLLARLSPPEARCRHRRRQNGCQWRRKPSAWKPRALSSSTARPIQNESPKAAEPNRQSSKFSQTAA</sequence>
<feature type="region of interest" description="Disordered" evidence="1">
    <location>
        <begin position="322"/>
        <end position="387"/>
    </location>
</feature>
<reference evidence="2" key="1">
    <citation type="submission" date="2014-01" db="EMBL/GenBank/DDBJ databases">
        <authorList>
            <person name="Brown-Elliot B."/>
            <person name="Wallace R."/>
            <person name="Lenaerts A."/>
            <person name="Ordway D."/>
            <person name="DeGroote M.A."/>
            <person name="Parker T."/>
            <person name="Sizemore C."/>
            <person name="Tallon L.J."/>
            <person name="Sadzewicz L.K."/>
            <person name="Sengamalay N."/>
            <person name="Fraser C.M."/>
            <person name="Hine E."/>
            <person name="Shefchek K.A."/>
            <person name="Das S.P."/>
            <person name="Tettelin H."/>
        </authorList>
    </citation>
    <scope>NUCLEOTIDE SEQUENCE [LARGE SCALE GENOMIC DNA]</scope>
    <source>
        <strain evidence="2">4042</strain>
    </source>
</reference>
<feature type="region of interest" description="Disordered" evidence="1">
    <location>
        <begin position="594"/>
        <end position="797"/>
    </location>
</feature>
<feature type="region of interest" description="Disordered" evidence="1">
    <location>
        <begin position="424"/>
        <end position="508"/>
    </location>
</feature>
<dbReference type="PATRIC" id="fig|1299334.3.peg.2378"/>
<name>X8DBG0_MYCXE</name>
<feature type="compositionally biased region" description="Basic and acidic residues" evidence="1">
    <location>
        <begin position="636"/>
        <end position="648"/>
    </location>
</feature>
<protein>
    <submittedName>
        <fullName evidence="2">Uncharacterized protein</fullName>
    </submittedName>
</protein>
<proteinExistence type="predicted"/>
<feature type="compositionally biased region" description="Polar residues" evidence="1">
    <location>
        <begin position="786"/>
        <end position="797"/>
    </location>
</feature>
<evidence type="ECO:0000256" key="1">
    <source>
        <dbReference type="SAM" id="MobiDB-lite"/>
    </source>
</evidence>
<accession>X8DBG0</accession>
<dbReference type="EMBL" id="JAOB01000027">
    <property type="protein sequence ID" value="EUA65391.1"/>
    <property type="molecule type" value="Genomic_DNA"/>
</dbReference>
<feature type="compositionally biased region" description="Polar residues" evidence="1">
    <location>
        <begin position="767"/>
        <end position="779"/>
    </location>
</feature>
<organism evidence="2">
    <name type="scientific">Mycobacterium xenopi 4042</name>
    <dbReference type="NCBI Taxonomy" id="1299334"/>
    <lineage>
        <taxon>Bacteria</taxon>
        <taxon>Bacillati</taxon>
        <taxon>Actinomycetota</taxon>
        <taxon>Actinomycetes</taxon>
        <taxon>Mycobacteriales</taxon>
        <taxon>Mycobacteriaceae</taxon>
        <taxon>Mycobacterium</taxon>
    </lineage>
</organism>
<dbReference type="AlphaFoldDB" id="X8DBG0"/>
<feature type="compositionally biased region" description="Basic residues" evidence="1">
    <location>
        <begin position="744"/>
        <end position="760"/>
    </location>
</feature>
<gene>
    <name evidence="2" type="ORF">I553_10688</name>
</gene>
<feature type="compositionally biased region" description="Low complexity" evidence="1">
    <location>
        <begin position="441"/>
        <end position="475"/>
    </location>
</feature>
<feature type="region of interest" description="Disordered" evidence="1">
    <location>
        <begin position="96"/>
        <end position="119"/>
    </location>
</feature>